<organism evidence="2 3">
    <name type="scientific">Populus tomentosa</name>
    <name type="common">Chinese white poplar</name>
    <dbReference type="NCBI Taxonomy" id="118781"/>
    <lineage>
        <taxon>Eukaryota</taxon>
        <taxon>Viridiplantae</taxon>
        <taxon>Streptophyta</taxon>
        <taxon>Embryophyta</taxon>
        <taxon>Tracheophyta</taxon>
        <taxon>Spermatophyta</taxon>
        <taxon>Magnoliopsida</taxon>
        <taxon>eudicotyledons</taxon>
        <taxon>Gunneridae</taxon>
        <taxon>Pentapetalae</taxon>
        <taxon>rosids</taxon>
        <taxon>fabids</taxon>
        <taxon>Malpighiales</taxon>
        <taxon>Salicaceae</taxon>
        <taxon>Saliceae</taxon>
        <taxon>Populus</taxon>
    </lineage>
</organism>
<dbReference type="Proteomes" id="UP000886885">
    <property type="component" value="Chromosome 14D"/>
</dbReference>
<dbReference type="AlphaFoldDB" id="A0A8X7Y7F5"/>
<accession>A0A8X7Y7F5</accession>
<dbReference type="GO" id="GO:0016787">
    <property type="term" value="F:hydrolase activity"/>
    <property type="evidence" value="ECO:0007669"/>
    <property type="project" value="InterPro"/>
</dbReference>
<feature type="domain" description="Alpha/beta hydrolase fold-3" evidence="1">
    <location>
        <begin position="156"/>
        <end position="378"/>
    </location>
</feature>
<dbReference type="OrthoDB" id="408631at2759"/>
<dbReference type="EMBL" id="JAAWWB010000028">
    <property type="protein sequence ID" value="KAG6747743.1"/>
    <property type="molecule type" value="Genomic_DNA"/>
</dbReference>
<evidence type="ECO:0000313" key="2">
    <source>
        <dbReference type="EMBL" id="KAG6747743.1"/>
    </source>
</evidence>
<dbReference type="PANTHER" id="PTHR23024:SF616">
    <property type="entry name" value="ALPHA_BETA HYDROLASE FOLD-3 DOMAIN-CONTAINING PROTEIN"/>
    <property type="match status" value="1"/>
</dbReference>
<gene>
    <name evidence="2" type="ORF">POTOM_047634</name>
</gene>
<dbReference type="PANTHER" id="PTHR23024">
    <property type="entry name" value="ARYLACETAMIDE DEACETYLASE"/>
    <property type="match status" value="1"/>
</dbReference>
<dbReference type="Pfam" id="PF07859">
    <property type="entry name" value="Abhydrolase_3"/>
    <property type="match status" value="1"/>
</dbReference>
<sequence>MESSKQEVVFELPMTLRVHKDGHAERLIPAEFIHRENKYSFIQIKKGVVTEDCILSVKLKSSLSFGIRSFPLVHPFSLSCFQMDQSKDIARDVFPFLRVYKDGTIERLAGTEVSHAGLDPETGVLSKDTVIVPETGVSARIYRPNSAKGNRKLPLVIYYHGGGFFISSASDPKYHNSLNRLVAEANIVLVSVDYRRAPENPLPAAYDDSWAALQWVAAHAKEDGGSEAWLNDYVDFGRVFLAGDSCGANMAHHFALKLKDCELDHQINIQAIAMIFPYFWGKDPIGVEVTDQARKSMVDNWWLLVCPSEKGCDDPLINPFADGSPSLESLACKRLLVIVAEKDILRDRGRLYYEKMVNSEWQGTAEFMEIQGEDHVFHIHNPDCENAKSMFKGLASFINQT</sequence>
<comment type="caution">
    <text evidence="2">The sequence shown here is derived from an EMBL/GenBank/DDBJ whole genome shotgun (WGS) entry which is preliminary data.</text>
</comment>
<evidence type="ECO:0000259" key="1">
    <source>
        <dbReference type="Pfam" id="PF07859"/>
    </source>
</evidence>
<name>A0A8X7Y7F5_POPTO</name>
<keyword evidence="3" id="KW-1185">Reference proteome</keyword>
<reference evidence="2" key="1">
    <citation type="journal article" date="2020" name="bioRxiv">
        <title>Hybrid origin of Populus tomentosa Carr. identified through genome sequencing and phylogenomic analysis.</title>
        <authorList>
            <person name="An X."/>
            <person name="Gao K."/>
            <person name="Chen Z."/>
            <person name="Li J."/>
            <person name="Yang X."/>
            <person name="Yang X."/>
            <person name="Zhou J."/>
            <person name="Guo T."/>
            <person name="Zhao T."/>
            <person name="Huang S."/>
            <person name="Miao D."/>
            <person name="Khan W.U."/>
            <person name="Rao P."/>
            <person name="Ye M."/>
            <person name="Lei B."/>
            <person name="Liao W."/>
            <person name="Wang J."/>
            <person name="Ji L."/>
            <person name="Li Y."/>
            <person name="Guo B."/>
            <person name="Mustafa N.S."/>
            <person name="Li S."/>
            <person name="Yun Q."/>
            <person name="Keller S.R."/>
            <person name="Mao J."/>
            <person name="Zhang R."/>
            <person name="Strauss S.H."/>
        </authorList>
    </citation>
    <scope>NUCLEOTIDE SEQUENCE</scope>
    <source>
        <strain evidence="2">GM15</strain>
        <tissue evidence="2">Leaf</tissue>
    </source>
</reference>
<evidence type="ECO:0000313" key="3">
    <source>
        <dbReference type="Proteomes" id="UP000886885"/>
    </source>
</evidence>
<dbReference type="InterPro" id="IPR013094">
    <property type="entry name" value="AB_hydrolase_3"/>
</dbReference>
<proteinExistence type="predicted"/>
<dbReference type="InterPro" id="IPR050466">
    <property type="entry name" value="Carboxylest/Gibb_receptor"/>
</dbReference>
<protein>
    <recommendedName>
        <fullName evidence="1">Alpha/beta hydrolase fold-3 domain-containing protein</fullName>
    </recommendedName>
</protein>